<feature type="compositionally biased region" description="Basic and acidic residues" evidence="1">
    <location>
        <begin position="307"/>
        <end position="322"/>
    </location>
</feature>
<evidence type="ECO:0000313" key="2">
    <source>
        <dbReference type="EMBL" id="OWF44952.1"/>
    </source>
</evidence>
<evidence type="ECO:0000313" key="3">
    <source>
        <dbReference type="Proteomes" id="UP000242188"/>
    </source>
</evidence>
<dbReference type="Proteomes" id="UP000242188">
    <property type="component" value="Unassembled WGS sequence"/>
</dbReference>
<comment type="caution">
    <text evidence="2">The sequence shown here is derived from an EMBL/GenBank/DDBJ whole genome shotgun (WGS) entry which is preliminary data.</text>
</comment>
<dbReference type="AlphaFoldDB" id="A0A210Q879"/>
<organism evidence="2 3">
    <name type="scientific">Mizuhopecten yessoensis</name>
    <name type="common">Japanese scallop</name>
    <name type="synonym">Patinopecten yessoensis</name>
    <dbReference type="NCBI Taxonomy" id="6573"/>
    <lineage>
        <taxon>Eukaryota</taxon>
        <taxon>Metazoa</taxon>
        <taxon>Spiralia</taxon>
        <taxon>Lophotrochozoa</taxon>
        <taxon>Mollusca</taxon>
        <taxon>Bivalvia</taxon>
        <taxon>Autobranchia</taxon>
        <taxon>Pteriomorphia</taxon>
        <taxon>Pectinida</taxon>
        <taxon>Pectinoidea</taxon>
        <taxon>Pectinidae</taxon>
        <taxon>Mizuhopecten</taxon>
    </lineage>
</organism>
<feature type="compositionally biased region" description="Acidic residues" evidence="1">
    <location>
        <begin position="281"/>
        <end position="302"/>
    </location>
</feature>
<dbReference type="EMBL" id="NEDP02004646">
    <property type="protein sequence ID" value="OWF44952.1"/>
    <property type="molecule type" value="Genomic_DNA"/>
</dbReference>
<sequence length="756" mass="87004">MAGDRHTQRRHFDVMTSHILRRLRVEGDIKMAAETIDFDSSFDSEHREDGIDRMIGDVLEDSFEEIPEATDEFWKPVISVEANMSRQQPVEITESASPLDSVSEKVEKHHAARSQDEYPLPVRSIIDNNCTYFDEGVQFLRRSKSEDILCKNQTDHQPAYYESYPIPMQQNYVTTPDKISNLSDSLSSVEGTRPSDNFLLGDKGFKSFFDEYDKKLDYLEVKHTAIDDSFNDMQSILMEFENFVSFIEHQYIESIEPAEKKSDDPSDDVADAGNKDKKAEDDTDQCADTPEICEEDRIEEDPGGQIDKCESGEDLKENDINKSVDITDNENISAENHDEISEENEENVPDKNTDRQTEERLQKKFDEEEKELCNGDNKNEQNEKSKCEMHVQRNDCQDDPTKCDLAMDMRSFLMCLNSSLHEMFTRFQNFVTEVGETVHLGALATQHSQRMDSWASHVQRLYNSLKTDHNNMQEYIELREKDWIKVRSQLQAELETQGHQIHEVITALKEHEDVRRKSERNLSKRVGERLLRKSERSKSLDKLDNNLVDILQKRRCDQEQAMALDFSRQLKITELKLILVRQQSYIQRLELQNKELDGVLRGVLFDPDTEQFSGNYFVRNPAQIGEGFNTMTDILHCDKANYLPGKSTDPDMVASQTFDIGPKTQRLSAEKEVMFDPKMLKYMCRETAAAINTDMDEIGSGEKVKQECEMFEGEAGNLNNSRVEKTSQQTVTQAEPTELVSGPHLDVNGNINLSMI</sequence>
<reference evidence="2 3" key="1">
    <citation type="journal article" date="2017" name="Nat. Ecol. Evol.">
        <title>Scallop genome provides insights into evolution of bilaterian karyotype and development.</title>
        <authorList>
            <person name="Wang S."/>
            <person name="Zhang J."/>
            <person name="Jiao W."/>
            <person name="Li J."/>
            <person name="Xun X."/>
            <person name="Sun Y."/>
            <person name="Guo X."/>
            <person name="Huan P."/>
            <person name="Dong B."/>
            <person name="Zhang L."/>
            <person name="Hu X."/>
            <person name="Sun X."/>
            <person name="Wang J."/>
            <person name="Zhao C."/>
            <person name="Wang Y."/>
            <person name="Wang D."/>
            <person name="Huang X."/>
            <person name="Wang R."/>
            <person name="Lv J."/>
            <person name="Li Y."/>
            <person name="Zhang Z."/>
            <person name="Liu B."/>
            <person name="Lu W."/>
            <person name="Hui Y."/>
            <person name="Liang J."/>
            <person name="Zhou Z."/>
            <person name="Hou R."/>
            <person name="Li X."/>
            <person name="Liu Y."/>
            <person name="Li H."/>
            <person name="Ning X."/>
            <person name="Lin Y."/>
            <person name="Zhao L."/>
            <person name="Xing Q."/>
            <person name="Dou J."/>
            <person name="Li Y."/>
            <person name="Mao J."/>
            <person name="Guo H."/>
            <person name="Dou H."/>
            <person name="Li T."/>
            <person name="Mu C."/>
            <person name="Jiang W."/>
            <person name="Fu Q."/>
            <person name="Fu X."/>
            <person name="Miao Y."/>
            <person name="Liu J."/>
            <person name="Yu Q."/>
            <person name="Li R."/>
            <person name="Liao H."/>
            <person name="Li X."/>
            <person name="Kong Y."/>
            <person name="Jiang Z."/>
            <person name="Chourrout D."/>
            <person name="Li R."/>
            <person name="Bao Z."/>
        </authorList>
    </citation>
    <scope>NUCLEOTIDE SEQUENCE [LARGE SCALE GENOMIC DNA]</scope>
    <source>
        <strain evidence="2 3">PY_sf001</strain>
    </source>
</reference>
<gene>
    <name evidence="2" type="ORF">KP79_PYT18113</name>
</gene>
<keyword evidence="3" id="KW-1185">Reference proteome</keyword>
<accession>A0A210Q879</accession>
<feature type="region of interest" description="Disordered" evidence="1">
    <location>
        <begin position="256"/>
        <end position="386"/>
    </location>
</feature>
<feature type="compositionally biased region" description="Basic and acidic residues" evidence="1">
    <location>
        <begin position="348"/>
        <end position="386"/>
    </location>
</feature>
<proteinExistence type="predicted"/>
<protein>
    <submittedName>
        <fullName evidence="2">Uncharacterized protein</fullName>
    </submittedName>
</protein>
<evidence type="ECO:0000256" key="1">
    <source>
        <dbReference type="SAM" id="MobiDB-lite"/>
    </source>
</evidence>
<name>A0A210Q879_MIZYE</name>
<dbReference type="OrthoDB" id="6097167at2759"/>
<feature type="compositionally biased region" description="Polar residues" evidence="1">
    <location>
        <begin position="324"/>
        <end position="334"/>
    </location>
</feature>